<dbReference type="KEGG" id="psti:SOO65_06665"/>
<dbReference type="EMBL" id="CP139487">
    <property type="protein sequence ID" value="WPU66424.1"/>
    <property type="molecule type" value="Genomic_DNA"/>
</dbReference>
<dbReference type="Proteomes" id="UP001324634">
    <property type="component" value="Chromosome"/>
</dbReference>
<gene>
    <name evidence="1" type="ORF">SOO65_06665</name>
</gene>
<sequence>MNLEATYQKILSEIDQGHRGLQRYSNEELEEINRLFLESLMGQNFEATEKVLCLVEHSAGLYGQFENAIIQTLNSSVPDNLVIFALNCARKHIIEARFQKGQRLDYTFLEAIKKHLFSKNPEVVEWTLRLIEGTGNQGIYFLKEFDKIKPGPWKWFNSHQRAVREIITLLERRWSPLEKPRT</sequence>
<evidence type="ECO:0000313" key="1">
    <source>
        <dbReference type="EMBL" id="WPU66424.1"/>
    </source>
</evidence>
<accession>A0AAX4HSX4</accession>
<protein>
    <submittedName>
        <fullName evidence="1">Uncharacterized protein</fullName>
    </submittedName>
</protein>
<evidence type="ECO:0000313" key="2">
    <source>
        <dbReference type="Proteomes" id="UP001324634"/>
    </source>
</evidence>
<proteinExistence type="predicted"/>
<organism evidence="1 2">
    <name type="scientific">Peredibacter starrii</name>
    <dbReference type="NCBI Taxonomy" id="28202"/>
    <lineage>
        <taxon>Bacteria</taxon>
        <taxon>Pseudomonadati</taxon>
        <taxon>Bdellovibrionota</taxon>
        <taxon>Bacteriovoracia</taxon>
        <taxon>Bacteriovoracales</taxon>
        <taxon>Bacteriovoracaceae</taxon>
        <taxon>Peredibacter</taxon>
    </lineage>
</organism>
<keyword evidence="2" id="KW-1185">Reference proteome</keyword>
<reference evidence="1 2" key="1">
    <citation type="submission" date="2023-11" db="EMBL/GenBank/DDBJ databases">
        <title>Peredibacter starrii A3.12.</title>
        <authorList>
            <person name="Mitchell R.J."/>
        </authorList>
    </citation>
    <scope>NUCLEOTIDE SEQUENCE [LARGE SCALE GENOMIC DNA]</scope>
    <source>
        <strain evidence="1 2">A3.12</strain>
    </source>
</reference>
<name>A0AAX4HSX4_9BACT</name>
<dbReference type="AlphaFoldDB" id="A0AAX4HSX4"/>
<dbReference type="RefSeq" id="WP_321398616.1">
    <property type="nucleotide sequence ID" value="NZ_CP139487.1"/>
</dbReference>